<keyword evidence="3" id="KW-1185">Reference proteome</keyword>
<dbReference type="AlphaFoldDB" id="A0A518EPR2"/>
<evidence type="ECO:0000256" key="1">
    <source>
        <dbReference type="SAM" id="MobiDB-lite"/>
    </source>
</evidence>
<name>A0A518EPR2_9BACT</name>
<dbReference type="RefSeq" id="WP_145195929.1">
    <property type="nucleotide sequence ID" value="NZ_CP036434.1"/>
</dbReference>
<proteinExistence type="predicted"/>
<evidence type="ECO:0000313" key="3">
    <source>
        <dbReference type="Proteomes" id="UP000320390"/>
    </source>
</evidence>
<protein>
    <recommendedName>
        <fullName evidence="4">DUF1553 domain-containing protein</fullName>
    </recommendedName>
</protein>
<feature type="region of interest" description="Disordered" evidence="1">
    <location>
        <begin position="1"/>
        <end position="31"/>
    </location>
</feature>
<feature type="compositionally biased region" description="Gly residues" evidence="1">
    <location>
        <begin position="20"/>
        <end position="29"/>
    </location>
</feature>
<evidence type="ECO:0008006" key="4">
    <source>
        <dbReference type="Google" id="ProtNLM"/>
    </source>
</evidence>
<accession>A0A518EPR2</accession>
<sequence length="368" mass="41228">MMTSRPDILPQGTTDDAGAASGGASGGPSRGAMLTERFLRALYHDLYGRAPLRSERQGWLGKPLVDLVEAALVDEASWRYWLDVQLYYFMLIDRFEPVGTSLDELPERLASRRISPRDALHRIALTPSFELRNPGADTFVTVIMEQFCGIEVQRSTRELEIGKSAYDGGTGTFLGSKASSQSDVIQIAVTHRDAARHFVSREYERLFRTRCDRKQAARWGKEIQKSPNEMFALYRAWFASPEYAERVERGAPLSNQVWVRSVYVDLGDVIAPDEEVEALRGALDSLGDPVPLRSLIVRMLLDAEGTRSPRGPEIGEPGPWIDATFDRLLGRQPTDMERTQFLKVCEDGPDGPELVLYTLLTSPEYQIA</sequence>
<organism evidence="2 3">
    <name type="scientific">Saltatorellus ferox</name>
    <dbReference type="NCBI Taxonomy" id="2528018"/>
    <lineage>
        <taxon>Bacteria</taxon>
        <taxon>Pseudomonadati</taxon>
        <taxon>Planctomycetota</taxon>
        <taxon>Planctomycetia</taxon>
        <taxon>Planctomycetia incertae sedis</taxon>
        <taxon>Saltatorellus</taxon>
    </lineage>
</organism>
<dbReference type="EMBL" id="CP036434">
    <property type="protein sequence ID" value="QDV06069.1"/>
    <property type="molecule type" value="Genomic_DNA"/>
</dbReference>
<reference evidence="2 3" key="1">
    <citation type="submission" date="2019-02" db="EMBL/GenBank/DDBJ databases">
        <title>Deep-cultivation of Planctomycetes and their phenomic and genomic characterization uncovers novel biology.</title>
        <authorList>
            <person name="Wiegand S."/>
            <person name="Jogler M."/>
            <person name="Boedeker C."/>
            <person name="Pinto D."/>
            <person name="Vollmers J."/>
            <person name="Rivas-Marin E."/>
            <person name="Kohn T."/>
            <person name="Peeters S.H."/>
            <person name="Heuer A."/>
            <person name="Rast P."/>
            <person name="Oberbeckmann S."/>
            <person name="Bunk B."/>
            <person name="Jeske O."/>
            <person name="Meyerdierks A."/>
            <person name="Storesund J.E."/>
            <person name="Kallscheuer N."/>
            <person name="Luecker S."/>
            <person name="Lage O.M."/>
            <person name="Pohl T."/>
            <person name="Merkel B.J."/>
            <person name="Hornburger P."/>
            <person name="Mueller R.-W."/>
            <person name="Bruemmer F."/>
            <person name="Labrenz M."/>
            <person name="Spormann A.M."/>
            <person name="Op den Camp H."/>
            <person name="Overmann J."/>
            <person name="Amann R."/>
            <person name="Jetten M.S.M."/>
            <person name="Mascher T."/>
            <person name="Medema M.H."/>
            <person name="Devos D.P."/>
            <person name="Kaster A.-K."/>
            <person name="Ovreas L."/>
            <person name="Rohde M."/>
            <person name="Galperin M.Y."/>
            <person name="Jogler C."/>
        </authorList>
    </citation>
    <scope>NUCLEOTIDE SEQUENCE [LARGE SCALE GENOMIC DNA]</scope>
    <source>
        <strain evidence="2 3">Poly30</strain>
    </source>
</reference>
<gene>
    <name evidence="2" type="ORF">Poly30_15730</name>
</gene>
<dbReference type="Proteomes" id="UP000320390">
    <property type="component" value="Chromosome"/>
</dbReference>
<evidence type="ECO:0000313" key="2">
    <source>
        <dbReference type="EMBL" id="QDV06069.1"/>
    </source>
</evidence>